<dbReference type="PANTHER" id="PTHR33048:SF146">
    <property type="entry name" value="INTEGRAL MEMBRANE PROTEIN"/>
    <property type="match status" value="1"/>
</dbReference>
<feature type="transmembrane region" description="Helical" evidence="7">
    <location>
        <begin position="20"/>
        <end position="47"/>
    </location>
</feature>
<dbReference type="InterPro" id="IPR052337">
    <property type="entry name" value="SAT4-like"/>
</dbReference>
<evidence type="ECO:0000256" key="6">
    <source>
        <dbReference type="SAM" id="MobiDB-lite"/>
    </source>
</evidence>
<dbReference type="Proteomes" id="UP000799777">
    <property type="component" value="Unassembled WGS sequence"/>
</dbReference>
<evidence type="ECO:0000313" key="10">
    <source>
        <dbReference type="Proteomes" id="UP000799777"/>
    </source>
</evidence>
<name>A0A9P4HLV6_9PLEO</name>
<dbReference type="Pfam" id="PF20684">
    <property type="entry name" value="Fung_rhodopsin"/>
    <property type="match status" value="1"/>
</dbReference>
<dbReference type="GO" id="GO:0016020">
    <property type="term" value="C:membrane"/>
    <property type="evidence" value="ECO:0007669"/>
    <property type="project" value="UniProtKB-SubCell"/>
</dbReference>
<evidence type="ECO:0000313" key="9">
    <source>
        <dbReference type="EMBL" id="KAF2035617.1"/>
    </source>
</evidence>
<evidence type="ECO:0000256" key="1">
    <source>
        <dbReference type="ARBA" id="ARBA00004141"/>
    </source>
</evidence>
<evidence type="ECO:0000256" key="4">
    <source>
        <dbReference type="ARBA" id="ARBA00023136"/>
    </source>
</evidence>
<dbReference type="InterPro" id="IPR049326">
    <property type="entry name" value="Rhodopsin_dom_fungi"/>
</dbReference>
<accession>A0A9P4HLV6</accession>
<dbReference type="PANTHER" id="PTHR33048">
    <property type="entry name" value="PTH11-LIKE INTEGRAL MEMBRANE PROTEIN (AFU_ORTHOLOGUE AFUA_5G11245)"/>
    <property type="match status" value="1"/>
</dbReference>
<proteinExistence type="inferred from homology"/>
<keyword evidence="3 7" id="KW-1133">Transmembrane helix</keyword>
<dbReference type="OrthoDB" id="4682787at2759"/>
<organism evidence="9 10">
    <name type="scientific">Setomelanomma holmii</name>
    <dbReference type="NCBI Taxonomy" id="210430"/>
    <lineage>
        <taxon>Eukaryota</taxon>
        <taxon>Fungi</taxon>
        <taxon>Dikarya</taxon>
        <taxon>Ascomycota</taxon>
        <taxon>Pezizomycotina</taxon>
        <taxon>Dothideomycetes</taxon>
        <taxon>Pleosporomycetidae</taxon>
        <taxon>Pleosporales</taxon>
        <taxon>Pleosporineae</taxon>
        <taxon>Phaeosphaeriaceae</taxon>
        <taxon>Setomelanomma</taxon>
    </lineage>
</organism>
<evidence type="ECO:0000256" key="7">
    <source>
        <dbReference type="SAM" id="Phobius"/>
    </source>
</evidence>
<evidence type="ECO:0000259" key="8">
    <source>
        <dbReference type="Pfam" id="PF20684"/>
    </source>
</evidence>
<feature type="region of interest" description="Disordered" evidence="6">
    <location>
        <begin position="187"/>
        <end position="223"/>
    </location>
</feature>
<evidence type="ECO:0000256" key="3">
    <source>
        <dbReference type="ARBA" id="ARBA00022989"/>
    </source>
</evidence>
<feature type="compositionally biased region" description="Basic and acidic residues" evidence="6">
    <location>
        <begin position="212"/>
        <end position="223"/>
    </location>
</feature>
<feature type="transmembrane region" description="Helical" evidence="7">
    <location>
        <begin position="103"/>
        <end position="125"/>
    </location>
</feature>
<evidence type="ECO:0000256" key="5">
    <source>
        <dbReference type="ARBA" id="ARBA00038359"/>
    </source>
</evidence>
<comment type="similarity">
    <text evidence="5">Belongs to the SAT4 family.</text>
</comment>
<keyword evidence="2 7" id="KW-0812">Transmembrane</keyword>
<dbReference type="EMBL" id="ML978157">
    <property type="protein sequence ID" value="KAF2035617.1"/>
    <property type="molecule type" value="Genomic_DNA"/>
</dbReference>
<sequence length="319" mass="35628">MAILLQYLNLFAPSRSGNKVMWYGSWFTIVATFIAYTVFMFWTLFYCSPRRMIWFKLTPGGKCHDVNDIILSQGAFNMASDIVILLLPTSSLWQLSVPLAKKVFITLLFATGLLACVASGMRIAFTLKIAPVISQADVSHNGLFIGLWTEAEVSLGFIVACSLCLPKLIQAKGRRFLKALSYASAPWSGLNSKSRKSSLWSRSGSRKSGGLDSKEKDLEGERPMYYEEREEQKKLALAKLQPEKNRHDIYVLPSTAGNSEYTPSRYSPSRYSQDSASKHSRSSQDEDVVQTATIARQQIPRTISVRTQEVPSKEVNGLS</sequence>
<evidence type="ECO:0000256" key="2">
    <source>
        <dbReference type="ARBA" id="ARBA00022692"/>
    </source>
</evidence>
<comment type="subcellular location">
    <subcellularLocation>
        <location evidence="1">Membrane</location>
        <topology evidence="1">Multi-pass membrane protein</topology>
    </subcellularLocation>
</comment>
<feature type="compositionally biased region" description="Low complexity" evidence="6">
    <location>
        <begin position="197"/>
        <end position="211"/>
    </location>
</feature>
<reference evidence="9" key="1">
    <citation type="journal article" date="2020" name="Stud. Mycol.">
        <title>101 Dothideomycetes genomes: a test case for predicting lifestyles and emergence of pathogens.</title>
        <authorList>
            <person name="Haridas S."/>
            <person name="Albert R."/>
            <person name="Binder M."/>
            <person name="Bloem J."/>
            <person name="Labutti K."/>
            <person name="Salamov A."/>
            <person name="Andreopoulos B."/>
            <person name="Baker S."/>
            <person name="Barry K."/>
            <person name="Bills G."/>
            <person name="Bluhm B."/>
            <person name="Cannon C."/>
            <person name="Castanera R."/>
            <person name="Culley D."/>
            <person name="Daum C."/>
            <person name="Ezra D."/>
            <person name="Gonzalez J."/>
            <person name="Henrissat B."/>
            <person name="Kuo A."/>
            <person name="Liang C."/>
            <person name="Lipzen A."/>
            <person name="Lutzoni F."/>
            <person name="Magnuson J."/>
            <person name="Mondo S."/>
            <person name="Nolan M."/>
            <person name="Ohm R."/>
            <person name="Pangilinan J."/>
            <person name="Park H.-J."/>
            <person name="Ramirez L."/>
            <person name="Alfaro M."/>
            <person name="Sun H."/>
            <person name="Tritt A."/>
            <person name="Yoshinaga Y."/>
            <person name="Zwiers L.-H."/>
            <person name="Turgeon B."/>
            <person name="Goodwin S."/>
            <person name="Spatafora J."/>
            <person name="Crous P."/>
            <person name="Grigoriev I."/>
        </authorList>
    </citation>
    <scope>NUCLEOTIDE SEQUENCE</scope>
    <source>
        <strain evidence="9">CBS 110217</strain>
    </source>
</reference>
<comment type="caution">
    <text evidence="9">The sequence shown here is derived from an EMBL/GenBank/DDBJ whole genome shotgun (WGS) entry which is preliminary data.</text>
</comment>
<feature type="region of interest" description="Disordered" evidence="6">
    <location>
        <begin position="248"/>
        <end position="289"/>
    </location>
</feature>
<keyword evidence="10" id="KW-1185">Reference proteome</keyword>
<feature type="compositionally biased region" description="Low complexity" evidence="6">
    <location>
        <begin position="263"/>
        <end position="272"/>
    </location>
</feature>
<feature type="domain" description="Rhodopsin" evidence="8">
    <location>
        <begin position="1"/>
        <end position="169"/>
    </location>
</feature>
<keyword evidence="4 7" id="KW-0472">Membrane</keyword>
<gene>
    <name evidence="9" type="ORF">EK21DRAFT_96812</name>
</gene>
<dbReference type="AlphaFoldDB" id="A0A9P4HLV6"/>
<protein>
    <recommendedName>
        <fullName evidence="8">Rhodopsin domain-containing protein</fullName>
    </recommendedName>
</protein>